<dbReference type="GO" id="GO:0016780">
    <property type="term" value="F:phosphotransferase activity, for other substituted phosphate groups"/>
    <property type="evidence" value="ECO:0007669"/>
    <property type="project" value="TreeGrafter"/>
</dbReference>
<dbReference type="PANTHER" id="PTHR30576:SF0">
    <property type="entry name" value="UNDECAPRENYL-PHOSPHATE N-ACETYLGALACTOSAMINYL 1-PHOSPHATE TRANSFERASE-RELATED"/>
    <property type="match status" value="1"/>
</dbReference>
<proteinExistence type="inferred from homology"/>
<organism evidence="4 5">
    <name type="scientific">Fructilactobacillus florum 8D</name>
    <dbReference type="NCBI Taxonomy" id="1221538"/>
    <lineage>
        <taxon>Bacteria</taxon>
        <taxon>Bacillati</taxon>
        <taxon>Bacillota</taxon>
        <taxon>Bacilli</taxon>
        <taxon>Lactobacillales</taxon>
        <taxon>Lactobacillaceae</taxon>
        <taxon>Fructilactobacillus</taxon>
    </lineage>
</organism>
<evidence type="ECO:0000256" key="2">
    <source>
        <dbReference type="SAM" id="Phobius"/>
    </source>
</evidence>
<dbReference type="AlphaFoldDB" id="W9EJ60"/>
<gene>
    <name evidence="4" type="ORF">B808_88</name>
</gene>
<dbReference type="PANTHER" id="PTHR30576">
    <property type="entry name" value="COLANIC BIOSYNTHESIS UDP-GLUCOSE LIPID CARRIER TRANSFERASE"/>
    <property type="match status" value="1"/>
</dbReference>
<evidence type="ECO:0000256" key="1">
    <source>
        <dbReference type="ARBA" id="ARBA00006464"/>
    </source>
</evidence>
<keyword evidence="2" id="KW-0472">Membrane</keyword>
<reference evidence="4 5" key="1">
    <citation type="submission" date="2012-08" db="EMBL/GenBank/DDBJ databases">
        <title>Genome sequencing of Lactobacillus florum 8D.</title>
        <authorList>
            <person name="Kim E.B."/>
            <person name="Marco M.L."/>
        </authorList>
    </citation>
    <scope>NUCLEOTIDE SEQUENCE [LARGE SCALE GENOMIC DNA]</scope>
    <source>
        <strain evidence="4 5">8D</strain>
    </source>
</reference>
<feature type="domain" description="Bacterial sugar transferase" evidence="3">
    <location>
        <begin position="27"/>
        <end position="216"/>
    </location>
</feature>
<dbReference type="EMBL" id="ALXG01000008">
    <property type="protein sequence ID" value="ETO41015.1"/>
    <property type="molecule type" value="Genomic_DNA"/>
</dbReference>
<dbReference type="Pfam" id="PF02397">
    <property type="entry name" value="Bac_transf"/>
    <property type="match status" value="1"/>
</dbReference>
<protein>
    <submittedName>
        <fullName evidence="4">Undecaprenyl-phosphate galactosephosphotransferase</fullName>
    </submittedName>
</protein>
<feature type="transmembrane region" description="Helical" evidence="2">
    <location>
        <begin position="32"/>
        <end position="53"/>
    </location>
</feature>
<evidence type="ECO:0000313" key="4">
    <source>
        <dbReference type="EMBL" id="ETO41015.1"/>
    </source>
</evidence>
<accession>W9EJ60</accession>
<name>W9EJ60_9LACO</name>
<dbReference type="InterPro" id="IPR003362">
    <property type="entry name" value="Bact_transf"/>
</dbReference>
<keyword evidence="2" id="KW-0812">Transmembrane</keyword>
<evidence type="ECO:0000259" key="3">
    <source>
        <dbReference type="Pfam" id="PF02397"/>
    </source>
</evidence>
<dbReference type="PATRIC" id="fig|1221538.3.peg.89"/>
<keyword evidence="5" id="KW-1185">Reference proteome</keyword>
<keyword evidence="4" id="KW-0808">Transferase</keyword>
<keyword evidence="2" id="KW-1133">Transmembrane helix</keyword>
<comment type="caution">
    <text evidence="4">The sequence shown here is derived from an EMBL/GenBank/DDBJ whole genome shotgun (WGS) entry which is preliminary data.</text>
</comment>
<sequence length="221" mass="24955">MANGNSKNEIWLDRKAVQHRPVYFGIKRIADIVLSILGLLGLSPLLLILIIMVKFDGSHGRVFYIQKRIGKNGKAFHMYKFRSMIPNADAYLAKLQQKNEIHGAMFKMKDDPRITRVGKFIRKYSLDELPQLLNVIGGSMSLVGPRPPLPSEVAKYSKYDAQRLYVVPGCTGLWQVTARNDTDFAGAVRLDLEYIQKSSLLFDLKILLGTVKVMIKPNAAY</sequence>
<evidence type="ECO:0000313" key="5">
    <source>
        <dbReference type="Proteomes" id="UP000019474"/>
    </source>
</evidence>
<comment type="similarity">
    <text evidence="1">Belongs to the bacterial sugar transferase family.</text>
</comment>
<dbReference type="Proteomes" id="UP000019474">
    <property type="component" value="Unassembled WGS sequence"/>
</dbReference>